<dbReference type="NCBIfam" id="TIGR02386">
    <property type="entry name" value="rpoC_TIGR"/>
    <property type="match status" value="1"/>
</dbReference>
<dbReference type="GO" id="GO:0000287">
    <property type="term" value="F:magnesium ion binding"/>
    <property type="evidence" value="ECO:0007669"/>
    <property type="project" value="UniProtKB-UniRule"/>
</dbReference>
<dbReference type="Proteomes" id="UP000178127">
    <property type="component" value="Unassembled WGS sequence"/>
</dbReference>
<dbReference type="SMART" id="SM00663">
    <property type="entry name" value="RPOLA_N"/>
    <property type="match status" value="1"/>
</dbReference>
<dbReference type="InterPro" id="IPR044893">
    <property type="entry name" value="RNA_pol_Rpb1_clamp_domain"/>
</dbReference>
<dbReference type="GO" id="GO:0003899">
    <property type="term" value="F:DNA-directed RNA polymerase activity"/>
    <property type="evidence" value="ECO:0007669"/>
    <property type="project" value="UniProtKB-UniRule"/>
</dbReference>
<sequence length="1228" mass="137216">MGGQVKYLSDLKKFDAIKIYLASSEEILSWSFGEITKPETINYRTFKPEREGLFDERIFGPSKNYECYCGKYKGIRYKGVICDKCGVEVTTSRVRRERMGHISLASPVAHVWFFRGIPSKMALLLDITPRNIESIIYFSSFIVIQVDGAKKAQAISNVNKDMDKALKELEKEMEEQVKGLEKEINTLTKNKDDLKNQEQEIKIRQKIQQIRNGFEKKKEEKEKEFKIVEKKIESIELFTVLSDTEYLNMSQYVDIFCKVEIGAESLEKILASIDLNKLSSELRRGLESSKGQKAAKLTKRLKVVEQFRRAKIGPERMISSVVPVIPPDLRPLVQLEGGRFASSDLNELYRRVINRNNRLSRLLELGAPEIIIRNEKRMLQESVDALFDSSKQRQKLRTARGKKELRSLADMLKGKQGIFRLNLLGKRVDYSGRGVIINGPTLKLNECGIPKEMAIELFKPFILRELLIKGFAPNVKSAKFVLENRGPEVWDILEELVKDHPVLLNRAPTLWRLGIQAFYPKLIEGNAIRLHLCVCAGFNADFDGDQMAVHLPLSEAAKDEARNVLISTSNLLNPSDGSPMSVPNKIILFGIYYITSIDDKLPLVERIFTDKDEVLYALNTSDSLKLRQRVKVKVQNDIIETTPGRIIFNQIVPVSFGFVNDEMPKKKVNALIARAFEEESNEVIVKLIDDLKDIGLKFGTISGLSVSLSDIDIPAEREPLIEKGRNSVMEIDKNYRRGLITKSEAHRLTEDVWNQVTAEVDEAVWNNLKADNPVKVLVKSGATRASRDQVKQIAGIKGLVSDPTGKIVEMPILGNYKIGLSGSEYFVGARGARKGLVDKGLKTADAGYLTRRLVDVSQDVLIREENCGTTKGREVFLNDTTVLQAFADRISGRYLAQDVKAENKVVMKKGTLIGINEAKEIEKAKVEKIVIRSPMTCETRRGICEKCYGMDLVTKKDVRVGTAVGVAAAQSIGEPGTQLTMRTFHTGGIAGKDITQGLPRVEELVEARAPKFLAIMSEITGTVKISKNGDERKITIIATDPNEDQQTADYFVDPVSEILVEDGQLVAKGEKLTGGNLDLTDLFRTVGAEETKRYILNEIQKVYASQGVSLNDKHVEVIVRQMFNNVKIEDRGDTDFLVGEIVTKARFEEENEKTIAEGGAPATAKLTLLGITKASLFSDSFLSAASFIQTSNVLTDAAASGRVDKLLGLKENVILGRLIPTGETARLD</sequence>
<evidence type="ECO:0000256" key="2">
    <source>
        <dbReference type="ARBA" id="ARBA00022679"/>
    </source>
</evidence>
<dbReference type="CDD" id="cd01609">
    <property type="entry name" value="RNAP_beta'_N"/>
    <property type="match status" value="1"/>
</dbReference>
<evidence type="ECO:0000256" key="3">
    <source>
        <dbReference type="ARBA" id="ARBA00022695"/>
    </source>
</evidence>
<evidence type="ECO:0000313" key="12">
    <source>
        <dbReference type="Proteomes" id="UP000178127"/>
    </source>
</evidence>
<keyword evidence="1 7" id="KW-0240">DNA-directed RNA polymerase</keyword>
<feature type="binding site" evidence="7">
    <location>
        <position position="944"/>
    </location>
    <ligand>
        <name>Zn(2+)</name>
        <dbReference type="ChEBI" id="CHEBI:29105"/>
        <label>2</label>
    </ligand>
</feature>
<dbReference type="Gene3D" id="1.10.1790.20">
    <property type="match status" value="1"/>
</dbReference>
<dbReference type="InterPro" id="IPR038120">
    <property type="entry name" value="Rpb1_funnel_sf"/>
</dbReference>
<evidence type="ECO:0000259" key="10">
    <source>
        <dbReference type="SMART" id="SM00663"/>
    </source>
</evidence>
<dbReference type="AlphaFoldDB" id="A0A1F4VBD3"/>
<dbReference type="InterPro" id="IPR007081">
    <property type="entry name" value="RNA_pol_Rpb1_5"/>
</dbReference>
<evidence type="ECO:0000256" key="1">
    <source>
        <dbReference type="ARBA" id="ARBA00022478"/>
    </source>
</evidence>
<feature type="binding site" evidence="7">
    <location>
        <position position="543"/>
    </location>
    <ligand>
        <name>Mg(2+)</name>
        <dbReference type="ChEBI" id="CHEBI:18420"/>
    </ligand>
</feature>
<name>A0A1F4VBD3_UNCKA</name>
<feature type="binding site" evidence="7">
    <location>
        <position position="69"/>
    </location>
    <ligand>
        <name>Zn(2+)</name>
        <dbReference type="ChEBI" id="CHEBI:29105"/>
        <label>1</label>
    </ligand>
</feature>
<proteinExistence type="inferred from homology"/>
<comment type="similarity">
    <text evidence="7 8">Belongs to the RNA polymerase beta' chain family.</text>
</comment>
<dbReference type="InterPro" id="IPR007080">
    <property type="entry name" value="RNA_pol_Rpb1_1"/>
</dbReference>
<dbReference type="CDD" id="cd02655">
    <property type="entry name" value="RNAP_beta'_C"/>
    <property type="match status" value="1"/>
</dbReference>
<feature type="binding site" evidence="7">
    <location>
        <position position="937"/>
    </location>
    <ligand>
        <name>Zn(2+)</name>
        <dbReference type="ChEBI" id="CHEBI:29105"/>
        <label>2</label>
    </ligand>
</feature>
<keyword evidence="4 7" id="KW-0479">Metal-binding</keyword>
<evidence type="ECO:0000256" key="5">
    <source>
        <dbReference type="ARBA" id="ARBA00023163"/>
    </source>
</evidence>
<dbReference type="GO" id="GO:0000428">
    <property type="term" value="C:DNA-directed RNA polymerase complex"/>
    <property type="evidence" value="ECO:0007669"/>
    <property type="project" value="UniProtKB-KW"/>
</dbReference>
<dbReference type="InterPro" id="IPR006592">
    <property type="entry name" value="RNA_pol_N"/>
</dbReference>
<dbReference type="PANTHER" id="PTHR19376">
    <property type="entry name" value="DNA-DIRECTED RNA POLYMERASE"/>
    <property type="match status" value="1"/>
</dbReference>
<dbReference type="Gene3D" id="4.10.860.120">
    <property type="entry name" value="RNA polymerase II, clamp domain"/>
    <property type="match status" value="1"/>
</dbReference>
<keyword evidence="7" id="KW-0862">Zinc</keyword>
<dbReference type="STRING" id="1802620.A3D91_00845"/>
<dbReference type="Gene3D" id="2.40.40.20">
    <property type="match status" value="1"/>
</dbReference>
<feature type="binding site" evidence="7">
    <location>
        <position position="541"/>
    </location>
    <ligand>
        <name>Mg(2+)</name>
        <dbReference type="ChEBI" id="CHEBI:18420"/>
    </ligand>
</feature>
<feature type="binding site" evidence="7">
    <location>
        <position position="545"/>
    </location>
    <ligand>
        <name>Mg(2+)</name>
        <dbReference type="ChEBI" id="CHEBI:18420"/>
    </ligand>
</feature>
<feature type="binding site" evidence="7">
    <location>
        <position position="947"/>
    </location>
    <ligand>
        <name>Zn(2+)</name>
        <dbReference type="ChEBI" id="CHEBI:29105"/>
        <label>2</label>
    </ligand>
</feature>
<dbReference type="Gene3D" id="1.10.40.90">
    <property type="match status" value="1"/>
</dbReference>
<keyword evidence="5 7" id="KW-0804">Transcription</keyword>
<dbReference type="InterPro" id="IPR042102">
    <property type="entry name" value="RNA_pol_Rpb1_3_sf"/>
</dbReference>
<feature type="binding site" evidence="7">
    <location>
        <position position="67"/>
    </location>
    <ligand>
        <name>Zn(2+)</name>
        <dbReference type="ChEBI" id="CHEBI:29105"/>
        <label>1</label>
    </ligand>
</feature>
<dbReference type="InterPro" id="IPR000722">
    <property type="entry name" value="RNA_pol_asu"/>
</dbReference>
<dbReference type="Pfam" id="PF04997">
    <property type="entry name" value="RNA_pol_Rpb1_1"/>
    <property type="match status" value="1"/>
</dbReference>
<dbReference type="Gene3D" id="2.40.50.100">
    <property type="match status" value="1"/>
</dbReference>
<feature type="coiled-coil region" evidence="9">
    <location>
        <begin position="152"/>
        <end position="231"/>
    </location>
</feature>
<evidence type="ECO:0000256" key="8">
    <source>
        <dbReference type="RuleBase" id="RU004279"/>
    </source>
</evidence>
<keyword evidence="7" id="KW-0460">Magnesium</keyword>
<dbReference type="EC" id="2.7.7.6" evidence="7"/>
<comment type="catalytic activity">
    <reaction evidence="6 7 8">
        <text>RNA(n) + a ribonucleoside 5'-triphosphate = RNA(n+1) + diphosphate</text>
        <dbReference type="Rhea" id="RHEA:21248"/>
        <dbReference type="Rhea" id="RHEA-COMP:14527"/>
        <dbReference type="Rhea" id="RHEA-COMP:17342"/>
        <dbReference type="ChEBI" id="CHEBI:33019"/>
        <dbReference type="ChEBI" id="CHEBI:61557"/>
        <dbReference type="ChEBI" id="CHEBI:140395"/>
        <dbReference type="EC" id="2.7.7.6"/>
    </reaction>
</comment>
<feature type="binding site" evidence="7">
    <location>
        <position position="85"/>
    </location>
    <ligand>
        <name>Zn(2+)</name>
        <dbReference type="ChEBI" id="CHEBI:29105"/>
        <label>1</label>
    </ligand>
</feature>
<evidence type="ECO:0000256" key="4">
    <source>
        <dbReference type="ARBA" id="ARBA00022723"/>
    </source>
</evidence>
<comment type="subunit">
    <text evidence="7">The RNAP catalytic core consists of 2 alpha, 1 beta, 1 beta' and 1 omega subunit. When a sigma factor is associated with the core the holoenzyme is formed, which can initiate transcription.</text>
</comment>
<organism evidence="11 12">
    <name type="scientific">candidate division WWE3 bacterium RIFCSPHIGHO2_02_FULL_38_14</name>
    <dbReference type="NCBI Taxonomy" id="1802620"/>
    <lineage>
        <taxon>Bacteria</taxon>
        <taxon>Katanobacteria</taxon>
    </lineage>
</organism>
<accession>A0A1F4VBD3</accession>
<keyword evidence="9" id="KW-0175">Coiled coil</keyword>
<reference evidence="11 12" key="1">
    <citation type="journal article" date="2016" name="Nat. Commun.">
        <title>Thousands of microbial genomes shed light on interconnected biogeochemical processes in an aquifer system.</title>
        <authorList>
            <person name="Anantharaman K."/>
            <person name="Brown C.T."/>
            <person name="Hug L.A."/>
            <person name="Sharon I."/>
            <person name="Castelle C.J."/>
            <person name="Probst A.J."/>
            <person name="Thomas B.C."/>
            <person name="Singh A."/>
            <person name="Wilkins M.J."/>
            <person name="Karaoz U."/>
            <person name="Brodie E.L."/>
            <person name="Williams K.H."/>
            <person name="Hubbard S.S."/>
            <person name="Banfield J.F."/>
        </authorList>
    </citation>
    <scope>NUCLEOTIDE SEQUENCE [LARGE SCALE GENOMIC DNA]</scope>
</reference>
<feature type="domain" description="RNA polymerase N-terminal" evidence="10">
    <location>
        <begin position="315"/>
        <end position="595"/>
    </location>
</feature>
<feature type="binding site" evidence="7">
    <location>
        <position position="82"/>
    </location>
    <ligand>
        <name>Zn(2+)</name>
        <dbReference type="ChEBI" id="CHEBI:29105"/>
        <label>1</label>
    </ligand>
</feature>
<feature type="binding site" evidence="7">
    <location>
        <position position="867"/>
    </location>
    <ligand>
        <name>Zn(2+)</name>
        <dbReference type="ChEBI" id="CHEBI:29105"/>
        <label>2</label>
    </ligand>
</feature>
<comment type="cofactor">
    <cofactor evidence="7">
        <name>Zn(2+)</name>
        <dbReference type="ChEBI" id="CHEBI:29105"/>
    </cofactor>
    <text evidence="7">Binds 2 Zn(2+) ions per subunit.</text>
</comment>
<dbReference type="GO" id="GO:0003677">
    <property type="term" value="F:DNA binding"/>
    <property type="evidence" value="ECO:0007669"/>
    <property type="project" value="UniProtKB-UniRule"/>
</dbReference>
<keyword evidence="3 7" id="KW-0548">Nucleotidyltransferase</keyword>
<dbReference type="InterPro" id="IPR012754">
    <property type="entry name" value="DNA-dir_RpoC_beta_prime_bact"/>
</dbReference>
<evidence type="ECO:0000256" key="7">
    <source>
        <dbReference type="HAMAP-Rule" id="MF_01322"/>
    </source>
</evidence>
<protein>
    <recommendedName>
        <fullName evidence="7">DNA-directed RNA polymerase subunit beta'</fullName>
        <shortName evidence="7">RNAP subunit beta'</shortName>
        <ecNumber evidence="7">2.7.7.6</ecNumber>
    </recommendedName>
    <alternativeName>
        <fullName evidence="7">RNA polymerase subunit beta'</fullName>
    </alternativeName>
    <alternativeName>
        <fullName evidence="7">Transcriptase subunit beta'</fullName>
    </alternativeName>
</protein>
<comment type="cofactor">
    <cofactor evidence="7">
        <name>Mg(2+)</name>
        <dbReference type="ChEBI" id="CHEBI:18420"/>
    </cofactor>
    <text evidence="7">Binds 1 Mg(2+) ion per subunit.</text>
</comment>
<comment type="function">
    <text evidence="7 8">DNA-dependent RNA polymerase catalyzes the transcription of DNA into RNA using the four ribonucleoside triphosphates as substrates.</text>
</comment>
<evidence type="ECO:0000256" key="9">
    <source>
        <dbReference type="SAM" id="Coils"/>
    </source>
</evidence>
<dbReference type="Gene3D" id="1.10.150.390">
    <property type="match status" value="1"/>
</dbReference>
<dbReference type="SUPFAM" id="SSF64484">
    <property type="entry name" value="beta and beta-prime subunits of DNA dependent RNA-polymerase"/>
    <property type="match status" value="1"/>
</dbReference>
<dbReference type="Pfam" id="PF04983">
    <property type="entry name" value="RNA_pol_Rpb1_3"/>
    <property type="match status" value="1"/>
</dbReference>
<dbReference type="HAMAP" id="MF_01322">
    <property type="entry name" value="RNApol_bact_RpoC"/>
    <property type="match status" value="1"/>
</dbReference>
<gene>
    <name evidence="7" type="primary">rpoC</name>
    <name evidence="11" type="ORF">A3D91_00845</name>
</gene>
<dbReference type="Pfam" id="PF04998">
    <property type="entry name" value="RNA_pol_Rpb1_5"/>
    <property type="match status" value="1"/>
</dbReference>
<dbReference type="PANTHER" id="PTHR19376:SF54">
    <property type="entry name" value="DNA-DIRECTED RNA POLYMERASE SUBUNIT BETA"/>
    <property type="match status" value="1"/>
</dbReference>
<dbReference type="GO" id="GO:0006351">
    <property type="term" value="P:DNA-templated transcription"/>
    <property type="evidence" value="ECO:0007669"/>
    <property type="project" value="UniProtKB-UniRule"/>
</dbReference>
<dbReference type="InterPro" id="IPR007066">
    <property type="entry name" value="RNA_pol_Rpb1_3"/>
</dbReference>
<evidence type="ECO:0000313" key="11">
    <source>
        <dbReference type="EMBL" id="OGC54429.1"/>
    </source>
</evidence>
<dbReference type="GO" id="GO:0008270">
    <property type="term" value="F:zinc ion binding"/>
    <property type="evidence" value="ECO:0007669"/>
    <property type="project" value="UniProtKB-UniRule"/>
</dbReference>
<keyword evidence="2 7" id="KW-0808">Transferase</keyword>
<comment type="caution">
    <text evidence="11">The sequence shown here is derived from an EMBL/GenBank/DDBJ whole genome shotgun (WGS) entry which is preliminary data.</text>
</comment>
<evidence type="ECO:0000256" key="6">
    <source>
        <dbReference type="ARBA" id="ARBA00048552"/>
    </source>
</evidence>
<dbReference type="Gene3D" id="1.10.132.30">
    <property type="match status" value="1"/>
</dbReference>
<dbReference type="Gene3D" id="1.10.274.100">
    <property type="entry name" value="RNA polymerase Rpb1, domain 3"/>
    <property type="match status" value="1"/>
</dbReference>
<dbReference type="EMBL" id="MEVD01000003">
    <property type="protein sequence ID" value="OGC54429.1"/>
    <property type="molecule type" value="Genomic_DNA"/>
</dbReference>
<dbReference type="Pfam" id="PF00623">
    <property type="entry name" value="RNA_pol_Rpb1_2"/>
    <property type="match status" value="2"/>
</dbReference>
<dbReference type="InterPro" id="IPR045867">
    <property type="entry name" value="DNA-dir_RpoC_beta_prime"/>
</dbReference>